<evidence type="ECO:0000313" key="7">
    <source>
        <dbReference type="EMBL" id="SAL86428.1"/>
    </source>
</evidence>
<dbReference type="EMBL" id="FCOL02000240">
    <property type="protein sequence ID" value="SAL86428.1"/>
    <property type="molecule type" value="Genomic_DNA"/>
</dbReference>
<feature type="DNA-binding region" description="H-T-H motif" evidence="4">
    <location>
        <begin position="49"/>
        <end position="68"/>
    </location>
</feature>
<dbReference type="PANTHER" id="PTHR30055">
    <property type="entry name" value="HTH-TYPE TRANSCRIPTIONAL REGULATOR RUTR"/>
    <property type="match status" value="1"/>
</dbReference>
<dbReference type="AlphaFoldDB" id="A0A158KZ57"/>
<keyword evidence="2 4" id="KW-0238">DNA-binding</keyword>
<evidence type="ECO:0000256" key="1">
    <source>
        <dbReference type="ARBA" id="ARBA00023015"/>
    </source>
</evidence>
<dbReference type="GO" id="GO:0000976">
    <property type="term" value="F:transcription cis-regulatory region binding"/>
    <property type="evidence" value="ECO:0007669"/>
    <property type="project" value="TreeGrafter"/>
</dbReference>
<dbReference type="PROSITE" id="PS50977">
    <property type="entry name" value="HTH_TETR_2"/>
    <property type="match status" value="1"/>
</dbReference>
<dbReference type="GO" id="GO:0003700">
    <property type="term" value="F:DNA-binding transcription factor activity"/>
    <property type="evidence" value="ECO:0007669"/>
    <property type="project" value="TreeGrafter"/>
</dbReference>
<evidence type="ECO:0000256" key="3">
    <source>
        <dbReference type="ARBA" id="ARBA00023163"/>
    </source>
</evidence>
<dbReference type="Pfam" id="PF00440">
    <property type="entry name" value="TetR_N"/>
    <property type="match status" value="1"/>
</dbReference>
<gene>
    <name evidence="7" type="ORF">AWB67_07194</name>
</gene>
<feature type="compositionally biased region" description="Polar residues" evidence="5">
    <location>
        <begin position="1"/>
        <end position="16"/>
    </location>
</feature>
<dbReference type="SUPFAM" id="SSF48498">
    <property type="entry name" value="Tetracyclin repressor-like, C-terminal domain"/>
    <property type="match status" value="1"/>
</dbReference>
<dbReference type="Gene3D" id="1.10.357.10">
    <property type="entry name" value="Tetracycline Repressor, domain 2"/>
    <property type="match status" value="1"/>
</dbReference>
<keyword evidence="3" id="KW-0804">Transcription</keyword>
<organism evidence="7 8">
    <name type="scientific">Caballeronia terrestris</name>
    <dbReference type="NCBI Taxonomy" id="1226301"/>
    <lineage>
        <taxon>Bacteria</taxon>
        <taxon>Pseudomonadati</taxon>
        <taxon>Pseudomonadota</taxon>
        <taxon>Betaproteobacteria</taxon>
        <taxon>Burkholderiales</taxon>
        <taxon>Burkholderiaceae</taxon>
        <taxon>Caballeronia</taxon>
    </lineage>
</organism>
<name>A0A158KZ57_9BURK</name>
<accession>A0A158KZ57</accession>
<dbReference type="InterPro" id="IPR041586">
    <property type="entry name" value="PsrA_TetR_C"/>
</dbReference>
<protein>
    <submittedName>
        <fullName evidence="7">TetR family transcriptional regulator</fullName>
    </submittedName>
</protein>
<comment type="caution">
    <text evidence="7">The sequence shown here is derived from an EMBL/GenBank/DDBJ whole genome shotgun (WGS) entry which is preliminary data.</text>
</comment>
<keyword evidence="1" id="KW-0805">Transcription regulation</keyword>
<dbReference type="Pfam" id="PF17939">
    <property type="entry name" value="TetR_C_30"/>
    <property type="match status" value="1"/>
</dbReference>
<reference evidence="7" key="1">
    <citation type="submission" date="2016-01" db="EMBL/GenBank/DDBJ databases">
        <authorList>
            <person name="Peeters C."/>
        </authorList>
    </citation>
    <scope>NUCLEOTIDE SEQUENCE [LARGE SCALE GENOMIC DNA]</scope>
    <source>
        <strain evidence="7">LMG 22937</strain>
    </source>
</reference>
<dbReference type="InterPro" id="IPR050109">
    <property type="entry name" value="HTH-type_TetR-like_transc_reg"/>
</dbReference>
<evidence type="ECO:0000313" key="8">
    <source>
        <dbReference type="Proteomes" id="UP000054925"/>
    </source>
</evidence>
<proteinExistence type="predicted"/>
<dbReference type="Proteomes" id="UP000054925">
    <property type="component" value="Unassembled WGS sequence"/>
</dbReference>
<evidence type="ECO:0000259" key="6">
    <source>
        <dbReference type="PROSITE" id="PS50977"/>
    </source>
</evidence>
<feature type="region of interest" description="Disordered" evidence="5">
    <location>
        <begin position="1"/>
        <end position="26"/>
    </location>
</feature>
<dbReference type="SUPFAM" id="SSF46689">
    <property type="entry name" value="Homeodomain-like"/>
    <property type="match status" value="1"/>
</dbReference>
<keyword evidence="8" id="KW-1185">Reference proteome</keyword>
<dbReference type="PANTHER" id="PTHR30055:SF234">
    <property type="entry name" value="HTH-TYPE TRANSCRIPTIONAL REGULATOR BETI"/>
    <property type="match status" value="1"/>
</dbReference>
<dbReference type="InterPro" id="IPR001647">
    <property type="entry name" value="HTH_TetR"/>
</dbReference>
<dbReference type="InterPro" id="IPR036271">
    <property type="entry name" value="Tet_transcr_reg_TetR-rel_C_sf"/>
</dbReference>
<evidence type="ECO:0000256" key="5">
    <source>
        <dbReference type="SAM" id="MobiDB-lite"/>
    </source>
</evidence>
<dbReference type="InterPro" id="IPR009057">
    <property type="entry name" value="Homeodomain-like_sf"/>
</dbReference>
<dbReference type="PRINTS" id="PR00455">
    <property type="entry name" value="HTHTETR"/>
</dbReference>
<evidence type="ECO:0000256" key="2">
    <source>
        <dbReference type="ARBA" id="ARBA00023125"/>
    </source>
</evidence>
<evidence type="ECO:0000256" key="4">
    <source>
        <dbReference type="PROSITE-ProRule" id="PRU00335"/>
    </source>
</evidence>
<sequence length="201" mass="22083">MKTSPQARKISGSTGTAAPESDRAPGSRLSAILNAAERVFGEHGYAGASMRNIAEEAGVAQALVHYHYANKDKLYEAVFERRSSAINQHRGKLLDALFASERTATIEDVLTIAFTPLSKIFHGEDPANLALYIQLVASVSLGSDERSRRIRETYYDPIAERFIDALHTSCQAYRANTQHGRICSLSAPGSKRMRSTDARRV</sequence>
<feature type="domain" description="HTH tetR-type" evidence="6">
    <location>
        <begin position="26"/>
        <end position="86"/>
    </location>
</feature>